<reference evidence="2 3" key="1">
    <citation type="submission" date="2019-07" db="EMBL/GenBank/DDBJ databases">
        <title>Genome assembly of two rare yeast pathogens: Diutina rugosa and Trichomonascus ciferrii.</title>
        <authorList>
            <person name="Mixao V."/>
            <person name="Saus E."/>
            <person name="Hansen A."/>
            <person name="Lass-Flor C."/>
            <person name="Gabaldon T."/>
        </authorList>
    </citation>
    <scope>NUCLEOTIDE SEQUENCE [LARGE SCALE GENOMIC DNA]</scope>
    <source>
        <strain evidence="2 3">CBS 613</strain>
    </source>
</reference>
<feature type="compositionally biased region" description="Polar residues" evidence="1">
    <location>
        <begin position="192"/>
        <end position="214"/>
    </location>
</feature>
<dbReference type="OrthoDB" id="2013972at2759"/>
<dbReference type="RefSeq" id="XP_034010917.1">
    <property type="nucleotide sequence ID" value="XM_034157153.1"/>
</dbReference>
<feature type="compositionally biased region" description="Polar residues" evidence="1">
    <location>
        <begin position="84"/>
        <end position="93"/>
    </location>
</feature>
<proteinExistence type="predicted"/>
<gene>
    <name evidence="2" type="ORF">DIURU_004296</name>
</gene>
<feature type="region of interest" description="Disordered" evidence="1">
    <location>
        <begin position="1"/>
        <end position="273"/>
    </location>
</feature>
<feature type="compositionally biased region" description="Polar residues" evidence="1">
    <location>
        <begin position="229"/>
        <end position="242"/>
    </location>
</feature>
<evidence type="ECO:0000313" key="2">
    <source>
        <dbReference type="EMBL" id="KAA8899454.1"/>
    </source>
</evidence>
<dbReference type="GeneID" id="54782947"/>
<dbReference type="VEuPathDB" id="FungiDB:DIURU_004296"/>
<feature type="compositionally biased region" description="Low complexity" evidence="1">
    <location>
        <begin position="173"/>
        <end position="190"/>
    </location>
</feature>
<dbReference type="Proteomes" id="UP000449547">
    <property type="component" value="Unassembled WGS sequence"/>
</dbReference>
<feature type="compositionally biased region" description="Low complexity" evidence="1">
    <location>
        <begin position="40"/>
        <end position="51"/>
    </location>
</feature>
<dbReference type="AlphaFoldDB" id="A0A642UI29"/>
<dbReference type="InterPro" id="IPR029063">
    <property type="entry name" value="SAM-dependent_MTases_sf"/>
</dbReference>
<protein>
    <submittedName>
        <fullName evidence="2">Uncharacterized protein</fullName>
    </submittedName>
</protein>
<feature type="compositionally biased region" description="Polar residues" evidence="1">
    <location>
        <begin position="124"/>
        <end position="136"/>
    </location>
</feature>
<keyword evidence="3" id="KW-1185">Reference proteome</keyword>
<dbReference type="SUPFAM" id="SSF53335">
    <property type="entry name" value="S-adenosyl-L-methionine-dependent methyltransferases"/>
    <property type="match status" value="1"/>
</dbReference>
<dbReference type="EMBL" id="SWFT01000123">
    <property type="protein sequence ID" value="KAA8899454.1"/>
    <property type="molecule type" value="Genomic_DNA"/>
</dbReference>
<feature type="compositionally biased region" description="Low complexity" evidence="1">
    <location>
        <begin position="243"/>
        <end position="253"/>
    </location>
</feature>
<comment type="caution">
    <text evidence="2">The sequence shown here is derived from an EMBL/GenBank/DDBJ whole genome shotgun (WGS) entry which is preliminary data.</text>
</comment>
<sequence length="804" mass="90975">MSYMIVPSVSYQTKQKLKEGETKRQGKKRHQRSSRESDIESQLSEQQSVLSGTSNRSAHSGRSTRSNSGGYAPRHRADSVVSMAESNPRSVTTVEEESDDAKSVSSKRSVSKFKRMFSRKSDDANMTPNQPNTAATAPQIAFQGINTSASPPSTPKIVHPPSISPLSSSARVPQTPATTPSTTTPRRPAQLNLDTPTTESALSAARQNSAVSPHSTDKFTIARRPGLSPRNSAKSDPGTQLKQQQPQQQQQPQGKSTPVKESAVEPSPLSSHEHYYTARQPFSARPEVLDPTEADSIGFRFSKGQIAHNPDFLPIVDPCALNDPRVFAKHMITPTYQYLRYATFLDIMSDHHRSDPITFASVRLHSIYKFCARHQHFVRSTAMTPDHPDIRYYEGALASELLKIREAIRQDIDRGCKSGECTGKYWSVGYPPSAPSGIVTPKKVRMEELVQTNVINHVRYTINLPEDAAAPLPHKQFKKCFVEISEQLYSLKRDELGGEVSREFLMVSTIAKVSYDFILLEKYHLQILTKFLHNSLTAEPVLRRLWDKSVSGHTPQILLLNSIYSVQFGWYFSNMVPFCRVFESSIFNEARPHAVESSFWEPDAMERDYFGRLDFGRYSRFREMSVKSILETIKNHSAPKMHRPFNFKFYPGTLGSIPSASVDLVQCRDPYLQFTEASYRQILDEFHRILTTDGVLELPFILFHENRVLDLDLTKEFEMMPDFFAKVMAHLKKIFNVVKYSVMVLDPTSEVCSFVIHHTGLQLYDRAGKLDDYCDRFAGGVDEIHPDLRMGTTVHHYVHIRAEK</sequence>
<feature type="compositionally biased region" description="Basic residues" evidence="1">
    <location>
        <begin position="109"/>
        <end position="118"/>
    </location>
</feature>
<accession>A0A642UI29</accession>
<evidence type="ECO:0000313" key="3">
    <source>
        <dbReference type="Proteomes" id="UP000449547"/>
    </source>
</evidence>
<evidence type="ECO:0000256" key="1">
    <source>
        <dbReference type="SAM" id="MobiDB-lite"/>
    </source>
</evidence>
<dbReference type="OMA" id="KPMNFEY"/>
<organism evidence="2 3">
    <name type="scientific">Diutina rugosa</name>
    <name type="common">Yeast</name>
    <name type="synonym">Candida rugosa</name>
    <dbReference type="NCBI Taxonomy" id="5481"/>
    <lineage>
        <taxon>Eukaryota</taxon>
        <taxon>Fungi</taxon>
        <taxon>Dikarya</taxon>
        <taxon>Ascomycota</taxon>
        <taxon>Saccharomycotina</taxon>
        <taxon>Pichiomycetes</taxon>
        <taxon>Debaryomycetaceae</taxon>
        <taxon>Diutina</taxon>
    </lineage>
</organism>
<feature type="compositionally biased region" description="Polar residues" evidence="1">
    <location>
        <begin position="52"/>
        <end position="69"/>
    </location>
</feature>
<name>A0A642UI29_DIURU</name>